<dbReference type="Proteomes" id="UP000429229">
    <property type="component" value="Unassembled WGS sequence"/>
</dbReference>
<keyword evidence="1" id="KW-0472">Membrane</keyword>
<gene>
    <name evidence="2" type="ORF">GRI68_07440</name>
</gene>
<keyword evidence="1" id="KW-1133">Transmembrane helix</keyword>
<dbReference type="RefSeq" id="WP_160616664.1">
    <property type="nucleotide sequence ID" value="NZ_WTYR01000001.1"/>
</dbReference>
<dbReference type="EMBL" id="WTYR01000001">
    <property type="protein sequence ID" value="MXP10012.1"/>
    <property type="molecule type" value="Genomic_DNA"/>
</dbReference>
<accession>A0A6I4U6D2</accession>
<reference evidence="2 3" key="1">
    <citation type="submission" date="2019-12" db="EMBL/GenBank/DDBJ databases">
        <title>Genomic-based taxomic classification of the family Erythrobacteraceae.</title>
        <authorList>
            <person name="Xu L."/>
        </authorList>
    </citation>
    <scope>NUCLEOTIDE SEQUENCE [LARGE SCALE GENOMIC DNA]</scope>
    <source>
        <strain evidence="2 3">LMG 29519</strain>
    </source>
</reference>
<evidence type="ECO:0000256" key="1">
    <source>
        <dbReference type="SAM" id="Phobius"/>
    </source>
</evidence>
<organism evidence="2 3">
    <name type="scientific">Alteriqipengyuania halimionae</name>
    <dbReference type="NCBI Taxonomy" id="1926630"/>
    <lineage>
        <taxon>Bacteria</taxon>
        <taxon>Pseudomonadati</taxon>
        <taxon>Pseudomonadota</taxon>
        <taxon>Alphaproteobacteria</taxon>
        <taxon>Sphingomonadales</taxon>
        <taxon>Erythrobacteraceae</taxon>
        <taxon>Alteriqipengyuania</taxon>
    </lineage>
</organism>
<name>A0A6I4U6D2_9SPHN</name>
<sequence>MDDKNAWYHQRGSLRYKLQSWFSRLSRGWIKSPFYVAWLALHESKDEEVQASSRLPIAQKANYWLVTAVEYYTPAQIKNLEAGLARLKEARGHALEDSLSEQIRRFRESPGSSLELYLHDENDDSFTSIGHLVQLPEFCSHAHGTILNLTPSLSALTISFFIKKCVRERINEALHKTYPVYLEQTKKGGIRTFDTKAQHSKIVTDFECRLSKGIDTWYAKNAPGFYTSAQRARPLNIVASVENAHPFRKNGECYDILHPMDLQYAPLLYRPIKANNKLTYDCMYFAPRRSISKNNFSYITGTQAAFNRLKSDIFGRDELSPAYYIDMVSRRSMGVWWLSHLLQTLRREAVKARDHAHGQLNPWRSWTQLHKLQDQILILADGLTVSREINEYREYSIRHMLEFEAYTFNRFGEKEATRLSENLDSTIQRESAMVRDHLKDLNSFLYSQTGILSAIHALRLQVVVIIVSLLSISIAVFSLFKSAVQ</sequence>
<proteinExistence type="predicted"/>
<comment type="caution">
    <text evidence="2">The sequence shown here is derived from an EMBL/GenBank/DDBJ whole genome shotgun (WGS) entry which is preliminary data.</text>
</comment>
<keyword evidence="1" id="KW-0812">Transmembrane</keyword>
<feature type="transmembrane region" description="Helical" evidence="1">
    <location>
        <begin position="458"/>
        <end position="480"/>
    </location>
</feature>
<evidence type="ECO:0000313" key="2">
    <source>
        <dbReference type="EMBL" id="MXP10012.1"/>
    </source>
</evidence>
<protein>
    <submittedName>
        <fullName evidence="2">Uncharacterized protein</fullName>
    </submittedName>
</protein>
<dbReference type="AlphaFoldDB" id="A0A6I4U6D2"/>
<dbReference type="OrthoDB" id="7833637at2"/>
<evidence type="ECO:0000313" key="3">
    <source>
        <dbReference type="Proteomes" id="UP000429229"/>
    </source>
</evidence>
<keyword evidence="3" id="KW-1185">Reference proteome</keyword>